<gene>
    <name evidence="1" type="ORF">AQUCO_05000054v1</name>
</gene>
<proteinExistence type="predicted"/>
<dbReference type="AlphaFoldDB" id="A0A2G5CJF8"/>
<dbReference type="EMBL" id="KZ305067">
    <property type="protein sequence ID" value="PIA31388.1"/>
    <property type="molecule type" value="Genomic_DNA"/>
</dbReference>
<reference evidence="1 2" key="1">
    <citation type="submission" date="2017-09" db="EMBL/GenBank/DDBJ databases">
        <title>WGS assembly of Aquilegia coerulea Goldsmith.</title>
        <authorList>
            <person name="Hodges S."/>
            <person name="Kramer E."/>
            <person name="Nordborg M."/>
            <person name="Tomkins J."/>
            <person name="Borevitz J."/>
            <person name="Derieg N."/>
            <person name="Yan J."/>
            <person name="Mihaltcheva S."/>
            <person name="Hayes R.D."/>
            <person name="Rokhsar D."/>
        </authorList>
    </citation>
    <scope>NUCLEOTIDE SEQUENCE [LARGE SCALE GENOMIC DNA]</scope>
    <source>
        <strain evidence="2">cv. Goldsmith</strain>
    </source>
</reference>
<accession>A0A2G5CJF8</accession>
<evidence type="ECO:0000313" key="2">
    <source>
        <dbReference type="Proteomes" id="UP000230069"/>
    </source>
</evidence>
<dbReference type="Proteomes" id="UP000230069">
    <property type="component" value="Unassembled WGS sequence"/>
</dbReference>
<name>A0A2G5CJF8_AQUCA</name>
<dbReference type="InParanoid" id="A0A2G5CJF8"/>
<keyword evidence="2" id="KW-1185">Reference proteome</keyword>
<sequence>MCSVCSRSLSFVAQVHIIGSVFLVKRLKVILLMHTSTTCMDIGCVYLHDPFKKQVEKGGVLLNRKLKKRKLRYKTPSCYFESVSYLVIVLQVVKLLFSKI</sequence>
<protein>
    <submittedName>
        <fullName evidence="1">Uncharacterized protein</fullName>
    </submittedName>
</protein>
<evidence type="ECO:0000313" key="1">
    <source>
        <dbReference type="EMBL" id="PIA31388.1"/>
    </source>
</evidence>
<organism evidence="1 2">
    <name type="scientific">Aquilegia coerulea</name>
    <name type="common">Rocky mountain columbine</name>
    <dbReference type="NCBI Taxonomy" id="218851"/>
    <lineage>
        <taxon>Eukaryota</taxon>
        <taxon>Viridiplantae</taxon>
        <taxon>Streptophyta</taxon>
        <taxon>Embryophyta</taxon>
        <taxon>Tracheophyta</taxon>
        <taxon>Spermatophyta</taxon>
        <taxon>Magnoliopsida</taxon>
        <taxon>Ranunculales</taxon>
        <taxon>Ranunculaceae</taxon>
        <taxon>Thalictroideae</taxon>
        <taxon>Aquilegia</taxon>
    </lineage>
</organism>